<keyword evidence="2 5" id="KW-0812">Transmembrane</keyword>
<feature type="transmembrane region" description="Helical" evidence="5">
    <location>
        <begin position="697"/>
        <end position="722"/>
    </location>
</feature>
<dbReference type="AlphaFoldDB" id="A0A0H5RCH1"/>
<evidence type="ECO:0000256" key="2">
    <source>
        <dbReference type="ARBA" id="ARBA00022692"/>
    </source>
</evidence>
<dbReference type="PANTHER" id="PTHR12308">
    <property type="entry name" value="ANOCTAMIN"/>
    <property type="match status" value="1"/>
</dbReference>
<evidence type="ECO:0000256" key="4">
    <source>
        <dbReference type="ARBA" id="ARBA00023136"/>
    </source>
</evidence>
<keyword evidence="3 5" id="KW-1133">Transmembrane helix</keyword>
<sequence length="762" mass="87079">MEGANDSKAVTSSRMYFRWFIPESNPYAFALVFNNEPVNNDSKMYFGMVNTLKRLARAGISFDVLNRERSASRQIIVMVKVDNSLISDMAQALQLERWISSGCEGVFDFSSKPDIGDLTYADRVQAGMLLLEKAGVQHGDGVSVIALPCLKFYRRLLALHRHQTSFRRLWHILLCSRVRNPGSIQELDDPQSYRIGREFFIHEMRRHSGDEIAIQYAFTIHVVRWLCFPSLLGALLQIADTWELLHRITYLRLLGVFGLSISAVFLPLMLKYWQRRCSTLATIWNTTLLMERAYPNIHYDPCGKRGHGEHKQLQEHYLFEENFMENTGFRNKIRQPLSLLPLNTLFIGVQVLLMGFVTTLSTTLYSLTTAVPDCSAKMQVFCLPSSQIIAIRALLAILIGLLMFWMQHYAKICSHHVTDLKNHRLERDRNHTLIVNTFFLQWVSAYLWLLPVAFVVTPFGEELHHIISRHLSGILVYEYNADAFNPNNTLIIPLLVMITATLIFETILPMMKDIAKIAKNGENICSINMQSRRNYWPSEAVLLAIDLSRFILPSDDIMKIGCCQPMGQFTFDDIVAMTKLPYRWSGCDYEDLVIHIGLLGTFSVVSPSIVFLVLLNAWLSTHANLAKRMVHFRRPQPRKARDAGEWEGYLFVTMLLSGTISVALFCFSTGQLEAFFSDCGDDATPFGPNRLCFGRGLMIRLTAALFLEHIVFLIQALLFGFIPSRPSWTIGRQNQIHKLRLKYCIDTLKTKSVAELFSPLSE</sequence>
<feature type="domain" description="Anoctamin transmembrane" evidence="6">
    <location>
        <begin position="205"/>
        <end position="729"/>
    </location>
</feature>
<organism evidence="7">
    <name type="scientific">Spongospora subterranea</name>
    <dbReference type="NCBI Taxonomy" id="70186"/>
    <lineage>
        <taxon>Eukaryota</taxon>
        <taxon>Sar</taxon>
        <taxon>Rhizaria</taxon>
        <taxon>Endomyxa</taxon>
        <taxon>Phytomyxea</taxon>
        <taxon>Plasmodiophorida</taxon>
        <taxon>Plasmodiophoridae</taxon>
        <taxon>Spongospora</taxon>
    </lineage>
</organism>
<dbReference type="EMBL" id="HACM01011508">
    <property type="protein sequence ID" value="CRZ11950.1"/>
    <property type="molecule type" value="Transcribed_RNA"/>
</dbReference>
<evidence type="ECO:0000256" key="1">
    <source>
        <dbReference type="ARBA" id="ARBA00004141"/>
    </source>
</evidence>
<dbReference type="Pfam" id="PF04547">
    <property type="entry name" value="Anoctamin"/>
    <property type="match status" value="1"/>
</dbReference>
<evidence type="ECO:0000256" key="5">
    <source>
        <dbReference type="SAM" id="Phobius"/>
    </source>
</evidence>
<dbReference type="InterPro" id="IPR049452">
    <property type="entry name" value="Anoctamin_TM"/>
</dbReference>
<comment type="subcellular location">
    <subcellularLocation>
        <location evidence="1">Membrane</location>
        <topology evidence="1">Multi-pass membrane protein</topology>
    </subcellularLocation>
</comment>
<feature type="transmembrane region" description="Helical" evidence="5">
    <location>
        <begin position="490"/>
        <end position="508"/>
    </location>
</feature>
<evidence type="ECO:0000313" key="7">
    <source>
        <dbReference type="EMBL" id="CRZ11950.1"/>
    </source>
</evidence>
<protein>
    <recommendedName>
        <fullName evidence="6">Anoctamin transmembrane domain-containing protein</fullName>
    </recommendedName>
</protein>
<evidence type="ECO:0000259" key="6">
    <source>
        <dbReference type="Pfam" id="PF04547"/>
    </source>
</evidence>
<accession>A0A0H5RCH1</accession>
<dbReference type="GO" id="GO:0016020">
    <property type="term" value="C:membrane"/>
    <property type="evidence" value="ECO:0007669"/>
    <property type="project" value="UniProtKB-SubCell"/>
</dbReference>
<feature type="transmembrane region" description="Helical" evidence="5">
    <location>
        <begin position="213"/>
        <end position="238"/>
    </location>
</feature>
<name>A0A0H5RCH1_9EUKA</name>
<feature type="transmembrane region" description="Helical" evidence="5">
    <location>
        <begin position="387"/>
        <end position="406"/>
    </location>
</feature>
<feature type="transmembrane region" description="Helical" evidence="5">
    <location>
        <begin position="592"/>
        <end position="619"/>
    </location>
</feature>
<evidence type="ECO:0000256" key="3">
    <source>
        <dbReference type="ARBA" id="ARBA00022989"/>
    </source>
</evidence>
<proteinExistence type="predicted"/>
<dbReference type="GO" id="GO:0005254">
    <property type="term" value="F:chloride channel activity"/>
    <property type="evidence" value="ECO:0007669"/>
    <property type="project" value="TreeGrafter"/>
</dbReference>
<feature type="transmembrane region" description="Helical" evidence="5">
    <location>
        <begin position="339"/>
        <end position="367"/>
    </location>
</feature>
<feature type="transmembrane region" description="Helical" evidence="5">
    <location>
        <begin position="648"/>
        <end position="667"/>
    </location>
</feature>
<keyword evidence="4 5" id="KW-0472">Membrane</keyword>
<feature type="transmembrane region" description="Helical" evidence="5">
    <location>
        <begin position="250"/>
        <end position="270"/>
    </location>
</feature>
<dbReference type="PANTHER" id="PTHR12308:SF73">
    <property type="entry name" value="ANOCTAMIN"/>
    <property type="match status" value="1"/>
</dbReference>
<reference evidence="7" key="1">
    <citation type="submission" date="2015-04" db="EMBL/GenBank/DDBJ databases">
        <title>The genome sequence of the plant pathogenic Rhizarian Plasmodiophora brassicae reveals insights in its biotrophic life cycle and the origin of chitin synthesis.</title>
        <authorList>
            <person name="Schwelm A."/>
            <person name="Fogelqvist J."/>
            <person name="Knaust A."/>
            <person name="Julke S."/>
            <person name="Lilja T."/>
            <person name="Dhandapani V."/>
            <person name="Bonilla-Rosso G."/>
            <person name="Karlsson M."/>
            <person name="Shevchenko A."/>
            <person name="Choi S.R."/>
            <person name="Kim H.G."/>
            <person name="Park J.Y."/>
            <person name="Lim Y.P."/>
            <person name="Ludwig-Muller J."/>
            <person name="Dixelius C."/>
        </authorList>
    </citation>
    <scope>NUCLEOTIDE SEQUENCE</scope>
    <source>
        <tissue evidence="7">Potato root galls</tissue>
    </source>
</reference>
<feature type="transmembrane region" description="Helical" evidence="5">
    <location>
        <begin position="433"/>
        <end position="456"/>
    </location>
</feature>
<dbReference type="InterPro" id="IPR007632">
    <property type="entry name" value="Anoctamin"/>
</dbReference>